<evidence type="ECO:0000313" key="4">
    <source>
        <dbReference type="Proteomes" id="UP000257109"/>
    </source>
</evidence>
<sequence length="432" mass="49764">MIHDASIWRLCITRSSSNNLHAFDREIDRTLHRLRKVRSTNLGDSISFIFISNSVNNTFTSNNFDFSDFISFDINFESNIVVNTPHELDLMENNDRTLKELAVLDLEPTQSYKLKFRLINLLSKFHGLASEDPHKHLKEFQVAAWVTRGLHQNESIFVFPRWNHQGLTILIVDSVQHLGDMKQMFLEKFLSASRTTTIQKEICGIRQHSEETLHEYWERFNKLCPTSPHHQINKQLLIQYFYKGLMMMNQNMIDAASDSNSSETPDLEYGEQHATIRGVVTSRVVNKVDTIDNLRLENQLTELTSLVRQLAVRKHQPSVPMRVCGICTSMERPTDMYPMLQETESDNAKIKINSRIRVNSMIVNSSGGSSTDRVQVKGNSDPHKACRFQTRITISSRFRNTKHHRSDNNSNNDSATGQFTFDGIVDEIPTKF</sequence>
<dbReference type="InterPro" id="IPR005162">
    <property type="entry name" value="Retrotrans_gag_dom"/>
</dbReference>
<evidence type="ECO:0000259" key="2">
    <source>
        <dbReference type="Pfam" id="PF03732"/>
    </source>
</evidence>
<comment type="caution">
    <text evidence="3">The sequence shown here is derived from an EMBL/GenBank/DDBJ whole genome shotgun (WGS) entry which is preliminary data.</text>
</comment>
<evidence type="ECO:0000256" key="1">
    <source>
        <dbReference type="SAM" id="MobiDB-lite"/>
    </source>
</evidence>
<dbReference type="EMBL" id="QJKJ01011170">
    <property type="protein sequence ID" value="RDX71861.1"/>
    <property type="molecule type" value="Genomic_DNA"/>
</dbReference>
<organism evidence="3 4">
    <name type="scientific">Mucuna pruriens</name>
    <name type="common">Velvet bean</name>
    <name type="synonym">Dolichos pruriens</name>
    <dbReference type="NCBI Taxonomy" id="157652"/>
    <lineage>
        <taxon>Eukaryota</taxon>
        <taxon>Viridiplantae</taxon>
        <taxon>Streptophyta</taxon>
        <taxon>Embryophyta</taxon>
        <taxon>Tracheophyta</taxon>
        <taxon>Spermatophyta</taxon>
        <taxon>Magnoliopsida</taxon>
        <taxon>eudicotyledons</taxon>
        <taxon>Gunneridae</taxon>
        <taxon>Pentapetalae</taxon>
        <taxon>rosids</taxon>
        <taxon>fabids</taxon>
        <taxon>Fabales</taxon>
        <taxon>Fabaceae</taxon>
        <taxon>Papilionoideae</taxon>
        <taxon>50 kb inversion clade</taxon>
        <taxon>NPAAA clade</taxon>
        <taxon>indigoferoid/millettioid clade</taxon>
        <taxon>Phaseoleae</taxon>
        <taxon>Mucuna</taxon>
    </lineage>
</organism>
<feature type="region of interest" description="Disordered" evidence="1">
    <location>
        <begin position="399"/>
        <end position="419"/>
    </location>
</feature>
<dbReference type="PANTHER" id="PTHR33223:SF3">
    <property type="match status" value="1"/>
</dbReference>
<keyword evidence="4" id="KW-1185">Reference proteome</keyword>
<feature type="domain" description="Retrotransposon gag" evidence="2">
    <location>
        <begin position="180"/>
        <end position="245"/>
    </location>
</feature>
<dbReference type="OrthoDB" id="1689420at2759"/>
<gene>
    <name evidence="3" type="ORF">CR513_48730</name>
</gene>
<protein>
    <recommendedName>
        <fullName evidence="2">Retrotransposon gag domain-containing protein</fullName>
    </recommendedName>
</protein>
<name>A0A371F0P7_MUCPR</name>
<proteinExistence type="predicted"/>
<reference evidence="3" key="1">
    <citation type="submission" date="2018-05" db="EMBL/GenBank/DDBJ databases">
        <title>Draft genome of Mucuna pruriens seed.</title>
        <authorList>
            <person name="Nnadi N.E."/>
            <person name="Vos R."/>
            <person name="Hasami M.H."/>
            <person name="Devisetty U.K."/>
            <person name="Aguiy J.C."/>
        </authorList>
    </citation>
    <scope>NUCLEOTIDE SEQUENCE [LARGE SCALE GENOMIC DNA]</scope>
    <source>
        <strain evidence="3">JCA_2017</strain>
    </source>
</reference>
<dbReference type="AlphaFoldDB" id="A0A371F0P7"/>
<accession>A0A371F0P7</accession>
<dbReference type="PANTHER" id="PTHR33223">
    <property type="entry name" value="CCHC-TYPE DOMAIN-CONTAINING PROTEIN"/>
    <property type="match status" value="1"/>
</dbReference>
<dbReference type="Pfam" id="PF03732">
    <property type="entry name" value="Retrotrans_gag"/>
    <property type="match status" value="1"/>
</dbReference>
<feature type="non-terminal residue" evidence="3">
    <location>
        <position position="1"/>
    </location>
</feature>
<evidence type="ECO:0000313" key="3">
    <source>
        <dbReference type="EMBL" id="RDX71861.1"/>
    </source>
</evidence>
<dbReference type="Proteomes" id="UP000257109">
    <property type="component" value="Unassembled WGS sequence"/>
</dbReference>